<dbReference type="InterPro" id="IPR042197">
    <property type="entry name" value="Apaf_helical"/>
</dbReference>
<dbReference type="EMBL" id="JAMSHJ010000001">
    <property type="protein sequence ID" value="KAI5445050.1"/>
    <property type="molecule type" value="Genomic_DNA"/>
</dbReference>
<organism evidence="7 8">
    <name type="scientific">Pisum sativum</name>
    <name type="common">Garden pea</name>
    <name type="synonym">Lathyrus oleraceus</name>
    <dbReference type="NCBI Taxonomy" id="3888"/>
    <lineage>
        <taxon>Eukaryota</taxon>
        <taxon>Viridiplantae</taxon>
        <taxon>Streptophyta</taxon>
        <taxon>Embryophyta</taxon>
        <taxon>Tracheophyta</taxon>
        <taxon>Spermatophyta</taxon>
        <taxon>Magnoliopsida</taxon>
        <taxon>eudicotyledons</taxon>
        <taxon>Gunneridae</taxon>
        <taxon>Pentapetalae</taxon>
        <taxon>rosids</taxon>
        <taxon>fabids</taxon>
        <taxon>Fabales</taxon>
        <taxon>Fabaceae</taxon>
        <taxon>Papilionoideae</taxon>
        <taxon>50 kb inversion clade</taxon>
        <taxon>NPAAA clade</taxon>
        <taxon>Hologalegina</taxon>
        <taxon>IRL clade</taxon>
        <taxon>Fabeae</taxon>
        <taxon>Lathyrus</taxon>
    </lineage>
</organism>
<dbReference type="InterPro" id="IPR000157">
    <property type="entry name" value="TIR_dom"/>
</dbReference>
<evidence type="ECO:0000313" key="7">
    <source>
        <dbReference type="EMBL" id="KAI5445050.1"/>
    </source>
</evidence>
<dbReference type="Pfam" id="PF01582">
    <property type="entry name" value="TIR"/>
    <property type="match status" value="1"/>
</dbReference>
<dbReference type="OrthoDB" id="1901675at2759"/>
<keyword evidence="4" id="KW-0520">NAD</keyword>
<dbReference type="PROSITE" id="PS50104">
    <property type="entry name" value="TIR"/>
    <property type="match status" value="1"/>
</dbReference>
<dbReference type="InterPro" id="IPR058546">
    <property type="entry name" value="RPS4B/Roq1-like_LRR"/>
</dbReference>
<comment type="caution">
    <text evidence="7">The sequence shown here is derived from an EMBL/GenBank/DDBJ whole genome shotgun (WGS) entry which is preliminary data.</text>
</comment>
<dbReference type="Proteomes" id="UP001058974">
    <property type="component" value="Chromosome 1"/>
</dbReference>
<evidence type="ECO:0000256" key="1">
    <source>
        <dbReference type="ARBA" id="ARBA00022614"/>
    </source>
</evidence>
<evidence type="ECO:0000259" key="6">
    <source>
        <dbReference type="PROSITE" id="PS50104"/>
    </source>
</evidence>
<dbReference type="Gene3D" id="1.10.8.430">
    <property type="entry name" value="Helical domain of apoptotic protease-activating factors"/>
    <property type="match status" value="1"/>
</dbReference>
<protein>
    <recommendedName>
        <fullName evidence="6">TIR domain-containing protein</fullName>
    </recommendedName>
</protein>
<dbReference type="Gramene" id="Psat01G0334500-T1">
    <property type="protein sequence ID" value="KAI5445050.1"/>
    <property type="gene ID" value="KIW84_013345"/>
</dbReference>
<sequence length="1410" mass="160852">MASTSSSFNQGYVYHVFLSFRGEDTRETFTGHLYNALDQRGINTFIDDEGLRIGEEISQSLLNAIEESRISIIIFSKNYANSTWCLDELVKILECKKQKGQVVCSVFYNISPSDVRHQRGSYEEAFDMLEERFQDKKEKVKKWRLALTEAANLSGWHFSNGYEFKFIQSIVDEVSRKLNRIPLNVATHPVGLQARVSDVNSLLELECNDVKMIGIYGIGGIGKTTIAKAVYNTIYDQFRYASFLANVRESASHKAGLVKLQERLLFEILGEQGMKLGNVDKGINVIKDRLCRRKVLLVIDNVDDVEQLQALVGGFDWFGPGSRIIITTRDKHLLTAHEIGLTYEVKKLNHIESLQLFSWSAFKRSEPKDTYLEISNRAVCYAEGLPLALTVLGSDLCGRSIRQWESALDKYKRTPNRKVQDILRISFDSLEENEKEIFLYVACFFKGEIMEYVSKALRACDLHPVIGIAVLVDKSLINLDERGVLSMHDLIQDMGKEIVRQESPTDPGKRSRLWYYEDVLQVLTDGTGTDKIQGIMLSLPEKQEVHLKAQDLKKLRNLRMLIIRNAEFFGGNVNLPNSLRMLDWEEYPSPSLPSEFLPEKIVMLELRHSHITLNKPFKNYANMASLNLSSCEFLLKIPDVSGIPNLEQIILEDCKSLVEIHESLGSLDKLVYLGVERCTEIKKLPSVLNLPSLSCIALNGCSQLEIFPNLLGKMENLRIIEADETAIQELPSNMVNFSNLQVLVLKSCANLTDPNRTISSLPNLELLDISGCPKLQLFQKSNESSSNLELSPKACQDFDSSGIESTHGFPLLEALELSNCSLSDEDLHIFSCFSNLTSLDISRNHFLTLPKCFNRLGTLQKLYMANCNNLQQILGIPSNLEHTDATSCTMLNAQSLNLLLNQGFHKAFKFEVIAPRPRLPMPFKFNYHSKEGSMSFSIGQKFPRIALCFMFELGNKRVGFFACAVEISINGQKASNKEQYFLSVSGDLVWLYHQENLIDLNTYLVHEHNHVEVSCDIFDMVKGADVTVCFSGVHEYKEDEEAHEYQYQYEDKLEIGCCTMPENLRLRETSDEQMQELSPSISSEKLEANGSMAQKNRKTRDIFSDNTIHQIKEISSLDMQLYDDRIWDPMLLECQLNNKHEKNKDNIEMEPTDHEYNSNDISVIPMEHDNMEAFYSSLHAETYISLGDTSDVSKLVYPKMSEETRKALEILKELLSKQISHLIEPTSTTSMRTTLEYLCTLIAEDDDVSMRLKSVILQLLADFTQWSCDYNDANMKLESSILVLSKLQNLEEGVVANKDQFSEVVSIESGLTGQLVYLEERMKELQEKISVVKMNISISEVARDAAVRKKRETFEEGRELKAQRDELRKRRLRLRAEQESAKVTKGYIEDEWSKIGEKFDRILKRFELDY</sequence>
<proteinExistence type="predicted"/>
<dbReference type="Gene3D" id="3.40.50.300">
    <property type="entry name" value="P-loop containing nucleotide triphosphate hydrolases"/>
    <property type="match status" value="1"/>
</dbReference>
<keyword evidence="2" id="KW-0677">Repeat</keyword>
<dbReference type="PANTHER" id="PTHR11017">
    <property type="entry name" value="LEUCINE-RICH REPEAT-CONTAINING PROTEIN"/>
    <property type="match status" value="1"/>
</dbReference>
<dbReference type="InterPro" id="IPR058192">
    <property type="entry name" value="WHD_ROQ1-like"/>
</dbReference>
<feature type="domain" description="TIR" evidence="6">
    <location>
        <begin position="12"/>
        <end position="178"/>
    </location>
</feature>
<feature type="coiled-coil region" evidence="5">
    <location>
        <begin position="1315"/>
        <end position="1377"/>
    </location>
</feature>
<name>A0A9D5GXN7_PEA</name>
<dbReference type="PRINTS" id="PR00364">
    <property type="entry name" value="DISEASERSIST"/>
</dbReference>
<dbReference type="InterPro" id="IPR035897">
    <property type="entry name" value="Toll_tir_struct_dom_sf"/>
</dbReference>
<dbReference type="SUPFAM" id="SSF52540">
    <property type="entry name" value="P-loop containing nucleoside triphosphate hydrolases"/>
    <property type="match status" value="1"/>
</dbReference>
<dbReference type="InterPro" id="IPR027417">
    <property type="entry name" value="P-loop_NTPase"/>
</dbReference>
<gene>
    <name evidence="7" type="ORF">KIW84_013345</name>
</gene>
<dbReference type="SUPFAM" id="SSF52058">
    <property type="entry name" value="L domain-like"/>
    <property type="match status" value="1"/>
</dbReference>
<dbReference type="InterPro" id="IPR002182">
    <property type="entry name" value="NB-ARC"/>
</dbReference>
<dbReference type="PANTHER" id="PTHR11017:SF570">
    <property type="entry name" value="DISEASE RESISTANCE PROTEIN (TIR-NBS CLASS)-RELATED"/>
    <property type="match status" value="1"/>
</dbReference>
<dbReference type="InterPro" id="IPR044974">
    <property type="entry name" value="Disease_R_plants"/>
</dbReference>
<evidence type="ECO:0000256" key="4">
    <source>
        <dbReference type="ARBA" id="ARBA00023027"/>
    </source>
</evidence>
<keyword evidence="5" id="KW-0175">Coiled coil</keyword>
<dbReference type="Pfam" id="PF23282">
    <property type="entry name" value="WHD_ROQ1"/>
    <property type="match status" value="1"/>
</dbReference>
<dbReference type="Pfam" id="PF23286">
    <property type="entry name" value="LRR_13"/>
    <property type="match status" value="1"/>
</dbReference>
<dbReference type="GO" id="GO:0006952">
    <property type="term" value="P:defense response"/>
    <property type="evidence" value="ECO:0007669"/>
    <property type="project" value="InterPro"/>
</dbReference>
<keyword evidence="8" id="KW-1185">Reference proteome</keyword>
<dbReference type="SMART" id="SM00255">
    <property type="entry name" value="TIR"/>
    <property type="match status" value="1"/>
</dbReference>
<dbReference type="InterPro" id="IPR032675">
    <property type="entry name" value="LRR_dom_sf"/>
</dbReference>
<evidence type="ECO:0000256" key="5">
    <source>
        <dbReference type="SAM" id="Coils"/>
    </source>
</evidence>
<dbReference type="FunFam" id="3.40.50.10140:FF:000007">
    <property type="entry name" value="Disease resistance protein (TIR-NBS-LRR class)"/>
    <property type="match status" value="1"/>
</dbReference>
<dbReference type="SUPFAM" id="SSF52200">
    <property type="entry name" value="Toll/Interleukin receptor TIR domain"/>
    <property type="match status" value="1"/>
</dbReference>
<dbReference type="Gene3D" id="3.40.50.10140">
    <property type="entry name" value="Toll/interleukin-1 receptor homology (TIR) domain"/>
    <property type="match status" value="1"/>
</dbReference>
<keyword evidence="3" id="KW-0611">Plant defense</keyword>
<accession>A0A9D5GXN7</accession>
<dbReference type="GO" id="GO:0043531">
    <property type="term" value="F:ADP binding"/>
    <property type="evidence" value="ECO:0007669"/>
    <property type="project" value="InterPro"/>
</dbReference>
<dbReference type="Pfam" id="PF00931">
    <property type="entry name" value="NB-ARC"/>
    <property type="match status" value="1"/>
</dbReference>
<evidence type="ECO:0000313" key="8">
    <source>
        <dbReference type="Proteomes" id="UP001058974"/>
    </source>
</evidence>
<evidence type="ECO:0000256" key="3">
    <source>
        <dbReference type="ARBA" id="ARBA00022821"/>
    </source>
</evidence>
<evidence type="ECO:0000256" key="2">
    <source>
        <dbReference type="ARBA" id="ARBA00022737"/>
    </source>
</evidence>
<dbReference type="Gene3D" id="3.80.10.10">
    <property type="entry name" value="Ribonuclease Inhibitor"/>
    <property type="match status" value="2"/>
</dbReference>
<keyword evidence="1" id="KW-0433">Leucine-rich repeat</keyword>
<reference evidence="7 8" key="1">
    <citation type="journal article" date="2022" name="Nat. Genet.">
        <title>Improved pea reference genome and pan-genome highlight genomic features and evolutionary characteristics.</title>
        <authorList>
            <person name="Yang T."/>
            <person name="Liu R."/>
            <person name="Luo Y."/>
            <person name="Hu S."/>
            <person name="Wang D."/>
            <person name="Wang C."/>
            <person name="Pandey M.K."/>
            <person name="Ge S."/>
            <person name="Xu Q."/>
            <person name="Li N."/>
            <person name="Li G."/>
            <person name="Huang Y."/>
            <person name="Saxena R.K."/>
            <person name="Ji Y."/>
            <person name="Li M."/>
            <person name="Yan X."/>
            <person name="He Y."/>
            <person name="Liu Y."/>
            <person name="Wang X."/>
            <person name="Xiang C."/>
            <person name="Varshney R.K."/>
            <person name="Ding H."/>
            <person name="Gao S."/>
            <person name="Zong X."/>
        </authorList>
    </citation>
    <scope>NUCLEOTIDE SEQUENCE [LARGE SCALE GENOMIC DNA]</scope>
    <source>
        <strain evidence="7 8">cv. Zhongwan 6</strain>
    </source>
</reference>
<dbReference type="GO" id="GO:0007165">
    <property type="term" value="P:signal transduction"/>
    <property type="evidence" value="ECO:0007669"/>
    <property type="project" value="InterPro"/>
</dbReference>